<accession>A0A840IBR6</accession>
<keyword evidence="1" id="KW-0805">Transcription regulation</keyword>
<feature type="domain" description="HTH tetR-type" evidence="5">
    <location>
        <begin position="10"/>
        <end position="70"/>
    </location>
</feature>
<evidence type="ECO:0000256" key="2">
    <source>
        <dbReference type="ARBA" id="ARBA00023125"/>
    </source>
</evidence>
<evidence type="ECO:0000259" key="5">
    <source>
        <dbReference type="PROSITE" id="PS50977"/>
    </source>
</evidence>
<dbReference type="Gene3D" id="1.10.10.60">
    <property type="entry name" value="Homeodomain-like"/>
    <property type="match status" value="1"/>
</dbReference>
<dbReference type="PANTHER" id="PTHR30055:SF234">
    <property type="entry name" value="HTH-TYPE TRANSCRIPTIONAL REGULATOR BETI"/>
    <property type="match status" value="1"/>
</dbReference>
<comment type="caution">
    <text evidence="6">The sequence shown here is derived from an EMBL/GenBank/DDBJ whole genome shotgun (WGS) entry which is preliminary data.</text>
</comment>
<keyword evidence="2 4" id="KW-0238">DNA-binding</keyword>
<dbReference type="PROSITE" id="PS50977">
    <property type="entry name" value="HTH_TETR_2"/>
    <property type="match status" value="1"/>
</dbReference>
<dbReference type="InterPro" id="IPR050109">
    <property type="entry name" value="HTH-type_TetR-like_transc_reg"/>
</dbReference>
<gene>
    <name evidence="6" type="ORF">BDZ31_001953</name>
</gene>
<evidence type="ECO:0000313" key="6">
    <source>
        <dbReference type="EMBL" id="MBB4662367.1"/>
    </source>
</evidence>
<dbReference type="RefSeq" id="WP_246344876.1">
    <property type="nucleotide sequence ID" value="NZ_JACHNU010000002.1"/>
</dbReference>
<dbReference type="PANTHER" id="PTHR30055">
    <property type="entry name" value="HTH-TYPE TRANSCRIPTIONAL REGULATOR RUTR"/>
    <property type="match status" value="1"/>
</dbReference>
<evidence type="ECO:0000256" key="3">
    <source>
        <dbReference type="ARBA" id="ARBA00023163"/>
    </source>
</evidence>
<dbReference type="InterPro" id="IPR009057">
    <property type="entry name" value="Homeodomain-like_sf"/>
</dbReference>
<keyword evidence="7" id="KW-1185">Reference proteome</keyword>
<sequence length="203" mass="21467">MTGLRERKRRRTFTAIHDAAMRLFAERGYADVTVAEIAEAAEVSRATVFTYYPAKEDIVLGEAPVALEALQAALADAGDQAAVVAAVRAWLRTLVGWVEPDLVLQVDLAAQVPAIAAARSRLLSEIETTIATALARTMEGDRPLAARLVAGSLTSALVACEQEAAQRMKRTRRALPAAEIDALLDAAVAFVDGGLASLAAASR</sequence>
<dbReference type="InterPro" id="IPR001647">
    <property type="entry name" value="HTH_TetR"/>
</dbReference>
<dbReference type="SUPFAM" id="SSF46689">
    <property type="entry name" value="Homeodomain-like"/>
    <property type="match status" value="1"/>
</dbReference>
<dbReference type="GO" id="GO:0003700">
    <property type="term" value="F:DNA-binding transcription factor activity"/>
    <property type="evidence" value="ECO:0007669"/>
    <property type="project" value="TreeGrafter"/>
</dbReference>
<evidence type="ECO:0000313" key="7">
    <source>
        <dbReference type="Proteomes" id="UP000585272"/>
    </source>
</evidence>
<dbReference type="Gene3D" id="1.10.357.10">
    <property type="entry name" value="Tetracycline Repressor, domain 2"/>
    <property type="match status" value="1"/>
</dbReference>
<reference evidence="6 7" key="1">
    <citation type="submission" date="2020-08" db="EMBL/GenBank/DDBJ databases">
        <title>Genomic Encyclopedia of Archaeal and Bacterial Type Strains, Phase II (KMG-II): from individual species to whole genera.</title>
        <authorList>
            <person name="Goeker M."/>
        </authorList>
    </citation>
    <scope>NUCLEOTIDE SEQUENCE [LARGE SCALE GENOMIC DNA]</scope>
    <source>
        <strain evidence="6 7">DSM 23288</strain>
    </source>
</reference>
<dbReference type="GO" id="GO:0000976">
    <property type="term" value="F:transcription cis-regulatory region binding"/>
    <property type="evidence" value="ECO:0007669"/>
    <property type="project" value="TreeGrafter"/>
</dbReference>
<dbReference type="Pfam" id="PF00440">
    <property type="entry name" value="TetR_N"/>
    <property type="match status" value="1"/>
</dbReference>
<keyword evidence="3" id="KW-0804">Transcription</keyword>
<feature type="DNA-binding region" description="H-T-H motif" evidence="4">
    <location>
        <begin position="33"/>
        <end position="52"/>
    </location>
</feature>
<dbReference type="PRINTS" id="PR00455">
    <property type="entry name" value="HTHTETR"/>
</dbReference>
<protein>
    <submittedName>
        <fullName evidence="6">AcrR family transcriptional regulator</fullName>
    </submittedName>
</protein>
<name>A0A840IBR6_9ACTN</name>
<organism evidence="6 7">
    <name type="scientific">Conexibacter arvalis</name>
    <dbReference type="NCBI Taxonomy" id="912552"/>
    <lineage>
        <taxon>Bacteria</taxon>
        <taxon>Bacillati</taxon>
        <taxon>Actinomycetota</taxon>
        <taxon>Thermoleophilia</taxon>
        <taxon>Solirubrobacterales</taxon>
        <taxon>Conexibacteraceae</taxon>
        <taxon>Conexibacter</taxon>
    </lineage>
</organism>
<proteinExistence type="predicted"/>
<dbReference type="AlphaFoldDB" id="A0A840IBR6"/>
<dbReference type="EMBL" id="JACHNU010000002">
    <property type="protein sequence ID" value="MBB4662367.1"/>
    <property type="molecule type" value="Genomic_DNA"/>
</dbReference>
<evidence type="ECO:0000256" key="4">
    <source>
        <dbReference type="PROSITE-ProRule" id="PRU00335"/>
    </source>
</evidence>
<evidence type="ECO:0000256" key="1">
    <source>
        <dbReference type="ARBA" id="ARBA00023015"/>
    </source>
</evidence>
<dbReference type="Proteomes" id="UP000585272">
    <property type="component" value="Unassembled WGS sequence"/>
</dbReference>